<feature type="compositionally biased region" description="Low complexity" evidence="1">
    <location>
        <begin position="746"/>
        <end position="765"/>
    </location>
</feature>
<feature type="region of interest" description="Disordered" evidence="1">
    <location>
        <begin position="1806"/>
        <end position="1835"/>
    </location>
</feature>
<dbReference type="GO" id="GO:0032012">
    <property type="term" value="P:regulation of ARF protein signal transduction"/>
    <property type="evidence" value="ECO:0007669"/>
    <property type="project" value="InterPro"/>
</dbReference>
<dbReference type="STRING" id="71784.A0A1Y2AF16"/>
<feature type="compositionally biased region" description="Low complexity" evidence="1">
    <location>
        <begin position="34"/>
        <end position="54"/>
    </location>
</feature>
<feature type="compositionally biased region" description="Pro residues" evidence="1">
    <location>
        <begin position="225"/>
        <end position="242"/>
    </location>
</feature>
<feature type="domain" description="SEC7" evidence="3">
    <location>
        <begin position="938"/>
        <end position="1099"/>
    </location>
</feature>
<feature type="compositionally biased region" description="Polar residues" evidence="1">
    <location>
        <begin position="830"/>
        <end position="850"/>
    </location>
</feature>
<comment type="caution">
    <text evidence="4">The sequence shown here is derived from an EMBL/GenBank/DDBJ whole genome shotgun (WGS) entry which is preliminary data.</text>
</comment>
<feature type="region of interest" description="Disordered" evidence="1">
    <location>
        <begin position="1"/>
        <end position="121"/>
    </location>
</feature>
<feature type="region of interest" description="Disordered" evidence="1">
    <location>
        <begin position="918"/>
        <end position="937"/>
    </location>
</feature>
<feature type="region of interest" description="Disordered" evidence="1">
    <location>
        <begin position="1471"/>
        <end position="1492"/>
    </location>
</feature>
<evidence type="ECO:0000256" key="1">
    <source>
        <dbReference type="SAM" id="MobiDB-lite"/>
    </source>
</evidence>
<feature type="compositionally biased region" description="Polar residues" evidence="1">
    <location>
        <begin position="67"/>
        <end position="76"/>
    </location>
</feature>
<dbReference type="InterPro" id="IPR000904">
    <property type="entry name" value="Sec7_dom"/>
</dbReference>
<feature type="compositionally biased region" description="Polar residues" evidence="1">
    <location>
        <begin position="799"/>
        <end position="817"/>
    </location>
</feature>
<dbReference type="InterPro" id="IPR035999">
    <property type="entry name" value="Sec7_dom_sf"/>
</dbReference>
<dbReference type="SUPFAM" id="SSF48425">
    <property type="entry name" value="Sec7 domain"/>
    <property type="match status" value="1"/>
</dbReference>
<dbReference type="InterPro" id="IPR011993">
    <property type="entry name" value="PH-like_dom_sf"/>
</dbReference>
<feature type="region of interest" description="Disordered" evidence="1">
    <location>
        <begin position="433"/>
        <end position="899"/>
    </location>
</feature>
<dbReference type="PANTHER" id="PTHR10663">
    <property type="entry name" value="GUANYL-NUCLEOTIDE EXCHANGE FACTOR"/>
    <property type="match status" value="1"/>
</dbReference>
<feature type="compositionally biased region" description="Acidic residues" evidence="1">
    <location>
        <begin position="86"/>
        <end position="102"/>
    </location>
</feature>
<reference evidence="4 5" key="1">
    <citation type="submission" date="2016-07" db="EMBL/GenBank/DDBJ databases">
        <title>Pervasive Adenine N6-methylation of Active Genes in Fungi.</title>
        <authorList>
            <consortium name="DOE Joint Genome Institute"/>
            <person name="Mondo S.J."/>
            <person name="Dannebaum R.O."/>
            <person name="Kuo R.C."/>
            <person name="Labutti K."/>
            <person name="Haridas S."/>
            <person name="Kuo A."/>
            <person name="Salamov A."/>
            <person name="Ahrendt S.R."/>
            <person name="Lipzen A."/>
            <person name="Sullivan W."/>
            <person name="Andreopoulos W.B."/>
            <person name="Clum A."/>
            <person name="Lindquist E."/>
            <person name="Daum C."/>
            <person name="Ramamoorthy G.K."/>
            <person name="Gryganskyi A."/>
            <person name="Culley D."/>
            <person name="Magnuson J.K."/>
            <person name="James T.Y."/>
            <person name="O'Malley M.A."/>
            <person name="Stajich J.E."/>
            <person name="Spatafora J.W."/>
            <person name="Visel A."/>
            <person name="Grigoriev I.V."/>
        </authorList>
    </citation>
    <scope>NUCLEOTIDE SEQUENCE [LARGE SCALE GENOMIC DNA]</scope>
    <source>
        <strain evidence="4 5">68-887.2</strain>
    </source>
</reference>
<feature type="compositionally biased region" description="Low complexity" evidence="1">
    <location>
        <begin position="923"/>
        <end position="936"/>
    </location>
</feature>
<feature type="compositionally biased region" description="Low complexity" evidence="1">
    <location>
        <begin position="1753"/>
        <end position="1764"/>
    </location>
</feature>
<feature type="compositionally biased region" description="Low complexity" evidence="1">
    <location>
        <begin position="275"/>
        <end position="285"/>
    </location>
</feature>
<evidence type="ECO:0000313" key="4">
    <source>
        <dbReference type="EMBL" id="ORY20870.1"/>
    </source>
</evidence>
<dbReference type="Gene3D" id="1.10.1000.11">
    <property type="entry name" value="Arf Nucleotide-binding Site Opener,domain 2"/>
    <property type="match status" value="1"/>
</dbReference>
<dbReference type="SMART" id="SM00222">
    <property type="entry name" value="Sec7"/>
    <property type="match status" value="1"/>
</dbReference>
<feature type="compositionally biased region" description="Basic and acidic residues" evidence="1">
    <location>
        <begin position="520"/>
        <end position="535"/>
    </location>
</feature>
<accession>A0A1Y2AF16</accession>
<dbReference type="PROSITE" id="PS50003">
    <property type="entry name" value="PH_DOMAIN"/>
    <property type="match status" value="1"/>
</dbReference>
<dbReference type="GO" id="GO:0005085">
    <property type="term" value="F:guanyl-nucleotide exchange factor activity"/>
    <property type="evidence" value="ECO:0007669"/>
    <property type="project" value="InterPro"/>
</dbReference>
<keyword evidence="5" id="KW-1185">Reference proteome</keyword>
<feature type="compositionally biased region" description="Basic and acidic residues" evidence="1">
    <location>
        <begin position="1807"/>
        <end position="1822"/>
    </location>
</feature>
<feature type="compositionally biased region" description="Polar residues" evidence="1">
    <location>
        <begin position="173"/>
        <end position="190"/>
    </location>
</feature>
<feature type="compositionally biased region" description="Polar residues" evidence="1">
    <location>
        <begin position="715"/>
        <end position="728"/>
    </location>
</feature>
<feature type="compositionally biased region" description="Basic and acidic residues" evidence="1">
    <location>
        <begin position="435"/>
        <end position="445"/>
    </location>
</feature>
<feature type="compositionally biased region" description="Polar residues" evidence="1">
    <location>
        <begin position="503"/>
        <end position="514"/>
    </location>
</feature>
<organism evidence="4 5">
    <name type="scientific">Naematelia encephala</name>
    <dbReference type="NCBI Taxonomy" id="71784"/>
    <lineage>
        <taxon>Eukaryota</taxon>
        <taxon>Fungi</taxon>
        <taxon>Dikarya</taxon>
        <taxon>Basidiomycota</taxon>
        <taxon>Agaricomycotina</taxon>
        <taxon>Tremellomycetes</taxon>
        <taxon>Tremellales</taxon>
        <taxon>Naemateliaceae</taxon>
        <taxon>Naematelia</taxon>
    </lineage>
</organism>
<dbReference type="EMBL" id="MCFC01000123">
    <property type="protein sequence ID" value="ORY20870.1"/>
    <property type="molecule type" value="Genomic_DNA"/>
</dbReference>
<feature type="domain" description="PH" evidence="2">
    <location>
        <begin position="1226"/>
        <end position="1358"/>
    </location>
</feature>
<evidence type="ECO:0000313" key="5">
    <source>
        <dbReference type="Proteomes" id="UP000193986"/>
    </source>
</evidence>
<feature type="compositionally biased region" description="Basic and acidic residues" evidence="1">
    <location>
        <begin position="483"/>
        <end position="492"/>
    </location>
</feature>
<dbReference type="OrthoDB" id="430364at2759"/>
<gene>
    <name evidence="4" type="ORF">BCR39DRAFT_554628</name>
</gene>
<dbReference type="InterPro" id="IPR001849">
    <property type="entry name" value="PH_domain"/>
</dbReference>
<dbReference type="SUPFAM" id="SSF50729">
    <property type="entry name" value="PH domain-like"/>
    <property type="match status" value="1"/>
</dbReference>
<dbReference type="PANTHER" id="PTHR10663:SF405">
    <property type="entry name" value="ARF GUANINE NUCLEOTIDE EXCHANGE FACTOR SYT1"/>
    <property type="match status" value="1"/>
</dbReference>
<proteinExistence type="predicted"/>
<feature type="compositionally biased region" description="Basic and acidic residues" evidence="1">
    <location>
        <begin position="459"/>
        <end position="470"/>
    </location>
</feature>
<name>A0A1Y2AF16_9TREE</name>
<evidence type="ECO:0008006" key="6">
    <source>
        <dbReference type="Google" id="ProtNLM"/>
    </source>
</evidence>
<dbReference type="Pfam" id="PF01369">
    <property type="entry name" value="Sec7"/>
    <property type="match status" value="1"/>
</dbReference>
<evidence type="ECO:0000259" key="3">
    <source>
        <dbReference type="PROSITE" id="PS50190"/>
    </source>
</evidence>
<sequence length="1859" mass="201290">MEPSTTEAGPSRSSPPPTPSNTKPRRRSWFTFGSPSVVTSSSSSRKGSASSRRQSNADEVELDPVTASASGPSQNVVIIGRQDLPEKEEEQELLNIDGDPEGSAEWYTKSRKKPSKGVAGETVRLADLSTTKTITESPISVPFANSTPPAPIMPPFAIRSFSRTASDRDAFSPGSQKDLTPRQSSESLTLSPYVLPKRSTSMAHGPLTDITPPPTQLQSAFPLDRPLPPLPPPDPNESPPLEVPRGIVVTPSSPHAFLRERKSATHLGGGDESLRSWSAPSSRSRSSSRTRRGPSPRGSAIGLGLPVSLPLSASPRDDMPPPPVPEKAIAKAVSVSSPFPSRSPSPVPKISFAEPQEIKPKDESPDLENEKKTRVKRARSLSGIFGKSPMVSVKPTGSGPTTPEGSEENADIGKGGVKPHGMLEWLGVKKVVKRRQSESRLRADSTDEPEEIPDVPTIKARDKIKSRESLGLDAELEEGQFDNTRRPRRPDIRAVSSTTTVVPNNTGKLSTVFNRRSSSRGRDSDESPGPHEADARAIPSQPFRHSTAASSQSSFTLPPIDSAPPMFGQHAELYTSSPTTEAEEMLFSPGTSAHWGPGVRPWMDGLNGGRGSDRSGMSSPLGSLPEQGHLDTIDKLKAQPEQREGRLRSWSDAPRPQPARPSGNNSQPHLPTTAPDLAPPLPTPVTPTRPAIGERSNSGNSAIIGRMRNVFAFSKGSSRGRSNTLGRQDSSDMDEFGGLRPQDWPASARMRPSSSSSSSLMNSPRLRARSSVDQQETSLFGLGDSERRIFLNDPPDSSPRASFTGSISSVQTNSGRPSTGADLQRETSTVKRLNRARASTISSGQPTHYNLQPPISPNLFPATATPPRRRPSVMQRISNSRFGSTASSPKGGSLFPLPARSSGSISSSYTGLAASDDASPFLSPGSSPRPSTGSISANGISNVIKQAAVIRDGETPVIWLDRVTSTIGREEISNVLATSGDEFHTEALRIYMNRFDFMHNALDVALRKLLMHMSLPRETQQIDRIIEAFSVRYEECEPGLFLQKDNTYILAFSMMMLHTDAFNKHNKNKMSKQDYVRNTRLEGVPPLVLEAFFDNITFTPFVFIEDDADLKRASNAEAATPSTARSSTPTFSGTVLPPKSGKIDVYHMLVRGLLGSLRVDVEQHIPAETPFSGQGTRPRLDIDGLHRAFTYVHTMHVTPPRPKVPSKLASTSARISSASEGEMTLKVTKVGLLSRRDEDTANSKKSSRKWKSWSVILTGSQLLFFKDPAWALTLLEQAKAAANSDQISGGVALLPPVSGFKPDEVFPVRDCIAIYDRDYTRHPHSFRFILPSNRQYLMQASDEYEMNEWIALINYASAFKTAGIRMRGSAMQKDQAVLAGAAAAASHQRELRERDSYGSELTTPPKAVFGDTGESAVANGSSHPLALAPVGGGKGVAGVDAPDDLVDDEGDQLEQVFDIVKAELAAGRGGATKLPSVQTNGTGRRPRADSARSVHAERVDAIMAQIQHFTSLVEPIRTQLSSNLRIARNLAILTPFQKTTRDRIAQAIPSIAQRIRADRLQLAKLELWTEILQTDLEREKRDWTSLRHVALQAAAKSLRDPQGVKSVVDAVNASTEPTAAPVPQLSLSSPDNVQLEKTAHVELSSSPGELPVNIRRSSGDLGPEPGANGNHPTLSRQASTSSWDGSTSRPELRRSASDYLSAHSTRTRSSDPLVSLDRAGADGASPDSPTTPVMFNLSDVDEEDTPRHRKDAATMTTTTTAVKNGNEKEKESGEEMDMEKRDEEAEHWQNTRAARRVSLAMAGVGEGEMRELSRRVRRRQSEYEDGLSRPSMQAGTEATVAIGEEVAVEEEVTNDDDEG</sequence>
<feature type="compositionally biased region" description="Pro residues" evidence="1">
    <location>
        <begin position="677"/>
        <end position="687"/>
    </location>
</feature>
<feature type="compositionally biased region" description="Basic and acidic residues" evidence="1">
    <location>
        <begin position="1765"/>
        <end position="1789"/>
    </location>
</feature>
<feature type="region of interest" description="Disordered" evidence="1">
    <location>
        <begin position="139"/>
        <end position="420"/>
    </location>
</feature>
<feature type="region of interest" description="Disordered" evidence="1">
    <location>
        <begin position="1641"/>
        <end position="1789"/>
    </location>
</feature>
<dbReference type="PROSITE" id="PS50190">
    <property type="entry name" value="SEC7"/>
    <property type="match status" value="1"/>
</dbReference>
<evidence type="ECO:0000259" key="2">
    <source>
        <dbReference type="PROSITE" id="PS50003"/>
    </source>
</evidence>
<dbReference type="InParanoid" id="A0A1Y2AF16"/>
<feature type="compositionally biased region" description="Polar residues" evidence="1">
    <location>
        <begin position="543"/>
        <end position="556"/>
    </location>
</feature>
<protein>
    <recommendedName>
        <fullName evidence="6">SEC7 domain-containing protein</fullName>
    </recommendedName>
</protein>
<dbReference type="Gene3D" id="2.30.29.30">
    <property type="entry name" value="Pleckstrin-homology domain (PH domain)/Phosphotyrosine-binding domain (PTB)"/>
    <property type="match status" value="1"/>
</dbReference>
<dbReference type="Pfam" id="PF00169">
    <property type="entry name" value="PH"/>
    <property type="match status" value="1"/>
</dbReference>
<dbReference type="SMART" id="SM00233">
    <property type="entry name" value="PH"/>
    <property type="match status" value="1"/>
</dbReference>
<feature type="compositionally biased region" description="Polar residues" evidence="1">
    <location>
        <begin position="875"/>
        <end position="890"/>
    </location>
</feature>
<feature type="compositionally biased region" description="Basic and acidic residues" evidence="1">
    <location>
        <begin position="356"/>
        <end position="372"/>
    </location>
</feature>
<feature type="compositionally biased region" description="Polar residues" evidence="1">
    <location>
        <begin position="1670"/>
        <end position="1689"/>
    </location>
</feature>
<feature type="compositionally biased region" description="Basic and acidic residues" evidence="1">
    <location>
        <begin position="628"/>
        <end position="649"/>
    </location>
</feature>
<dbReference type="Proteomes" id="UP000193986">
    <property type="component" value="Unassembled WGS sequence"/>
</dbReference>
<dbReference type="InterPro" id="IPR023394">
    <property type="entry name" value="Sec7_C_sf"/>
</dbReference>